<name>A0A1I4LGD1_9HYPH</name>
<evidence type="ECO:0000313" key="2">
    <source>
        <dbReference type="Proteomes" id="UP000198804"/>
    </source>
</evidence>
<accession>A0A1I4LGD1</accession>
<dbReference type="RefSeq" id="WP_091951352.1">
    <property type="nucleotide sequence ID" value="NZ_FOSV01000029.1"/>
</dbReference>
<dbReference type="Proteomes" id="UP000198804">
    <property type="component" value="Unassembled WGS sequence"/>
</dbReference>
<keyword evidence="2" id="KW-1185">Reference proteome</keyword>
<sequence>MSSFTLDGRVRLSVALALAEDGRDPPVSPGREAEARGLGMCGAEVDAARRGRSFDARTSRALVLALAAASRDGGRLHEARARAVWSGIPAEVCREIESLAVELAGDGAAPDPDPTVAREG</sequence>
<dbReference type="OrthoDB" id="7583477at2"/>
<dbReference type="STRING" id="414703.SAMN04488125_12936"/>
<dbReference type="EMBL" id="FOSV01000029">
    <property type="protein sequence ID" value="SFL89906.1"/>
    <property type="molecule type" value="Genomic_DNA"/>
</dbReference>
<proteinExistence type="predicted"/>
<protein>
    <submittedName>
        <fullName evidence="1">Uncharacterized protein</fullName>
    </submittedName>
</protein>
<reference evidence="2" key="1">
    <citation type="submission" date="2016-10" db="EMBL/GenBank/DDBJ databases">
        <authorList>
            <person name="Varghese N."/>
            <person name="Submissions S."/>
        </authorList>
    </citation>
    <scope>NUCLEOTIDE SEQUENCE [LARGE SCALE GENOMIC DNA]</scope>
    <source>
        <strain evidence="2">CGMCC 1.6474</strain>
    </source>
</reference>
<gene>
    <name evidence="1" type="ORF">SAMN04488125_12936</name>
</gene>
<evidence type="ECO:0000313" key="1">
    <source>
        <dbReference type="EMBL" id="SFL89906.1"/>
    </source>
</evidence>
<organism evidence="1 2">
    <name type="scientific">Methylorubrum salsuginis</name>
    <dbReference type="NCBI Taxonomy" id="414703"/>
    <lineage>
        <taxon>Bacteria</taxon>
        <taxon>Pseudomonadati</taxon>
        <taxon>Pseudomonadota</taxon>
        <taxon>Alphaproteobacteria</taxon>
        <taxon>Hyphomicrobiales</taxon>
        <taxon>Methylobacteriaceae</taxon>
        <taxon>Methylorubrum</taxon>
    </lineage>
</organism>
<dbReference type="AlphaFoldDB" id="A0A1I4LGD1"/>